<dbReference type="PANTHER" id="PTHR21087">
    <property type="entry name" value="SHIKIMATE KINASE"/>
    <property type="match status" value="1"/>
</dbReference>
<dbReference type="RefSeq" id="WP_254085985.1">
    <property type="nucleotide sequence ID" value="NZ_JAHESE010000022.1"/>
</dbReference>
<comment type="caution">
    <text evidence="7">Lacks conserved residue(s) required for the propagation of feature annotation.</text>
</comment>
<dbReference type="PRINTS" id="PR01100">
    <property type="entry name" value="SHIKIMTKNASE"/>
</dbReference>
<dbReference type="EMBL" id="JAHESE010000022">
    <property type="protein sequence ID" value="MBT1710411.1"/>
    <property type="molecule type" value="Genomic_DNA"/>
</dbReference>
<keyword evidence="2 7" id="KW-0808">Transferase</keyword>
<comment type="subunit">
    <text evidence="7">Monomer.</text>
</comment>
<dbReference type="Gene3D" id="3.40.50.300">
    <property type="entry name" value="P-loop containing nucleotide triphosphate hydrolases"/>
    <property type="match status" value="1"/>
</dbReference>
<keyword evidence="4 7" id="KW-0418">Kinase</keyword>
<keyword evidence="6 7" id="KW-0057">Aromatic amino acid biosynthesis</keyword>
<comment type="subcellular location">
    <subcellularLocation>
        <location evidence="7">Cytoplasm</location>
    </subcellularLocation>
</comment>
<dbReference type="SUPFAM" id="SSF52540">
    <property type="entry name" value="P-loop containing nucleoside triphosphate hydrolases"/>
    <property type="match status" value="1"/>
</dbReference>
<keyword evidence="7" id="KW-0963">Cytoplasm</keyword>
<proteinExistence type="inferred from homology"/>
<evidence type="ECO:0000256" key="4">
    <source>
        <dbReference type="ARBA" id="ARBA00022777"/>
    </source>
</evidence>
<comment type="caution">
    <text evidence="8">The sequence shown here is derived from an EMBL/GenBank/DDBJ whole genome shotgun (WGS) entry which is preliminary data.</text>
</comment>
<evidence type="ECO:0000256" key="1">
    <source>
        <dbReference type="ARBA" id="ARBA00022605"/>
    </source>
</evidence>
<keyword evidence="7" id="KW-0460">Magnesium</keyword>
<evidence type="ECO:0000256" key="7">
    <source>
        <dbReference type="HAMAP-Rule" id="MF_00109"/>
    </source>
</evidence>
<name>A0AAP2GR60_9BACT</name>
<feature type="binding site" evidence="7">
    <location>
        <begin position="14"/>
        <end position="19"/>
    </location>
    <ligand>
        <name>ATP</name>
        <dbReference type="ChEBI" id="CHEBI:30616"/>
    </ligand>
</feature>
<keyword evidence="5 7" id="KW-0067">ATP-binding</keyword>
<comment type="similarity">
    <text evidence="7">Belongs to the shikimate kinase family.</text>
</comment>
<feature type="binding site" evidence="7">
    <location>
        <position position="18"/>
    </location>
    <ligand>
        <name>Mg(2+)</name>
        <dbReference type="ChEBI" id="CHEBI:18420"/>
    </ligand>
</feature>
<protein>
    <recommendedName>
        <fullName evidence="7">Shikimate kinase</fullName>
        <shortName evidence="7">SK</shortName>
        <ecNumber evidence="7">2.7.1.71</ecNumber>
    </recommendedName>
</protein>
<evidence type="ECO:0000256" key="5">
    <source>
        <dbReference type="ARBA" id="ARBA00022840"/>
    </source>
</evidence>
<keyword evidence="3 7" id="KW-0547">Nucleotide-binding</keyword>
<feature type="binding site" evidence="7">
    <location>
        <position position="143"/>
    </location>
    <ligand>
        <name>substrate</name>
    </ligand>
</feature>
<dbReference type="CDD" id="cd00464">
    <property type="entry name" value="SK"/>
    <property type="match status" value="1"/>
</dbReference>
<dbReference type="InterPro" id="IPR027417">
    <property type="entry name" value="P-loop_NTPase"/>
</dbReference>
<feature type="binding site" evidence="7">
    <location>
        <position position="36"/>
    </location>
    <ligand>
        <name>substrate</name>
    </ligand>
</feature>
<evidence type="ECO:0000256" key="3">
    <source>
        <dbReference type="ARBA" id="ARBA00022741"/>
    </source>
</evidence>
<comment type="function">
    <text evidence="7">Catalyzes the specific phosphorylation of the 3-hydroxyl group of shikimic acid using ATP as a cosubstrate.</text>
</comment>
<gene>
    <name evidence="7" type="primary">aroK</name>
    <name evidence="8" type="ORF">KK062_19360</name>
</gene>
<dbReference type="GO" id="GO:0005524">
    <property type="term" value="F:ATP binding"/>
    <property type="evidence" value="ECO:0007669"/>
    <property type="project" value="UniProtKB-UniRule"/>
</dbReference>
<dbReference type="InterPro" id="IPR000623">
    <property type="entry name" value="Shikimate_kinase/TSH1"/>
</dbReference>
<dbReference type="GO" id="GO:0009423">
    <property type="term" value="P:chorismate biosynthetic process"/>
    <property type="evidence" value="ECO:0007669"/>
    <property type="project" value="UniProtKB-UniRule"/>
</dbReference>
<dbReference type="GO" id="GO:0008652">
    <property type="term" value="P:amino acid biosynthetic process"/>
    <property type="evidence" value="ECO:0007669"/>
    <property type="project" value="UniProtKB-KW"/>
</dbReference>
<dbReference type="InterPro" id="IPR031322">
    <property type="entry name" value="Shikimate/glucono_kinase"/>
</dbReference>
<comment type="cofactor">
    <cofactor evidence="7">
        <name>Mg(2+)</name>
        <dbReference type="ChEBI" id="CHEBI:18420"/>
    </cofactor>
    <text evidence="7">Binds 1 Mg(2+) ion per subunit.</text>
</comment>
<dbReference type="GO" id="GO:0000287">
    <property type="term" value="F:magnesium ion binding"/>
    <property type="evidence" value="ECO:0007669"/>
    <property type="project" value="UniProtKB-UniRule"/>
</dbReference>
<dbReference type="PANTHER" id="PTHR21087:SF16">
    <property type="entry name" value="SHIKIMATE KINASE 1, CHLOROPLASTIC"/>
    <property type="match status" value="1"/>
</dbReference>
<dbReference type="GO" id="GO:0005829">
    <property type="term" value="C:cytosol"/>
    <property type="evidence" value="ECO:0007669"/>
    <property type="project" value="TreeGrafter"/>
</dbReference>
<feature type="binding site" evidence="7">
    <location>
        <position position="121"/>
    </location>
    <ligand>
        <name>ATP</name>
        <dbReference type="ChEBI" id="CHEBI:30616"/>
    </ligand>
</feature>
<keyword evidence="7" id="KW-0479">Metal-binding</keyword>
<sequence>MSDYLKIFLVGMPGSGKSTLGRPLAETLLLPFVDQDKEIERRAGKTVQAIFAEDGEAYFRLLESEVLKHWAATDMNFVMATGGGAPCFHDGMTVINVAGISVFLDVPVEELLSRTATDKGRPLLQAEDLAEKKTKLTALYDRRQTCYAQAQIALKEPTLPALQHAIDARLRK</sequence>
<dbReference type="EC" id="2.7.1.71" evidence="7"/>
<feature type="binding site" evidence="7">
    <location>
        <position position="83"/>
    </location>
    <ligand>
        <name>substrate</name>
    </ligand>
</feature>
<keyword evidence="9" id="KW-1185">Reference proteome</keyword>
<dbReference type="GO" id="GO:0009073">
    <property type="term" value="P:aromatic amino acid family biosynthetic process"/>
    <property type="evidence" value="ECO:0007669"/>
    <property type="project" value="UniProtKB-KW"/>
</dbReference>
<keyword evidence="1 7" id="KW-0028">Amino-acid biosynthesis</keyword>
<dbReference type="GO" id="GO:0004765">
    <property type="term" value="F:shikimate kinase activity"/>
    <property type="evidence" value="ECO:0007669"/>
    <property type="project" value="UniProtKB-UniRule"/>
</dbReference>
<dbReference type="AlphaFoldDB" id="A0AAP2GR60"/>
<evidence type="ECO:0000256" key="2">
    <source>
        <dbReference type="ARBA" id="ARBA00022679"/>
    </source>
</evidence>
<feature type="binding site" evidence="7">
    <location>
        <position position="60"/>
    </location>
    <ligand>
        <name>substrate</name>
    </ligand>
</feature>
<evidence type="ECO:0000256" key="6">
    <source>
        <dbReference type="ARBA" id="ARBA00023141"/>
    </source>
</evidence>
<dbReference type="HAMAP" id="MF_00109">
    <property type="entry name" value="Shikimate_kinase"/>
    <property type="match status" value="1"/>
</dbReference>
<evidence type="ECO:0000313" key="9">
    <source>
        <dbReference type="Proteomes" id="UP001319080"/>
    </source>
</evidence>
<dbReference type="Pfam" id="PF01202">
    <property type="entry name" value="SKI"/>
    <property type="match status" value="1"/>
</dbReference>
<evidence type="ECO:0000313" key="8">
    <source>
        <dbReference type="EMBL" id="MBT1710411.1"/>
    </source>
</evidence>
<accession>A0AAP2GR60</accession>
<organism evidence="8 9">
    <name type="scientific">Dawidia cretensis</name>
    <dbReference type="NCBI Taxonomy" id="2782350"/>
    <lineage>
        <taxon>Bacteria</taxon>
        <taxon>Pseudomonadati</taxon>
        <taxon>Bacteroidota</taxon>
        <taxon>Cytophagia</taxon>
        <taxon>Cytophagales</taxon>
        <taxon>Chryseotaleaceae</taxon>
        <taxon>Dawidia</taxon>
    </lineage>
</organism>
<reference evidence="8 9" key="1">
    <citation type="submission" date="2021-05" db="EMBL/GenBank/DDBJ databases">
        <title>A Polyphasic approach of four new species of the genus Ohtaekwangia: Ohtaekwangia histidinii sp. nov., Ohtaekwangia cretensis sp. nov., Ohtaekwangia indiensis sp. nov., Ohtaekwangia reichenbachii sp. nov. from diverse environment.</title>
        <authorList>
            <person name="Octaviana S."/>
        </authorList>
    </citation>
    <scope>NUCLEOTIDE SEQUENCE [LARGE SCALE GENOMIC DNA]</scope>
    <source>
        <strain evidence="8 9">PWU5</strain>
    </source>
</reference>
<dbReference type="Proteomes" id="UP001319080">
    <property type="component" value="Unassembled WGS sequence"/>
</dbReference>
<comment type="pathway">
    <text evidence="7">Metabolic intermediate biosynthesis; chorismate biosynthesis; chorismate from D-erythrose 4-phosphate and phosphoenolpyruvate: step 5/7.</text>
</comment>
<comment type="catalytic activity">
    <reaction evidence="7">
        <text>shikimate + ATP = 3-phosphoshikimate + ADP + H(+)</text>
        <dbReference type="Rhea" id="RHEA:13121"/>
        <dbReference type="ChEBI" id="CHEBI:15378"/>
        <dbReference type="ChEBI" id="CHEBI:30616"/>
        <dbReference type="ChEBI" id="CHEBI:36208"/>
        <dbReference type="ChEBI" id="CHEBI:145989"/>
        <dbReference type="ChEBI" id="CHEBI:456216"/>
        <dbReference type="EC" id="2.7.1.71"/>
    </reaction>
</comment>